<organism evidence="1 2">
    <name type="scientific">Georgfuchsia toluolica</name>
    <dbReference type="NCBI Taxonomy" id="424218"/>
    <lineage>
        <taxon>Bacteria</taxon>
        <taxon>Pseudomonadati</taxon>
        <taxon>Pseudomonadota</taxon>
        <taxon>Betaproteobacteria</taxon>
        <taxon>Nitrosomonadales</taxon>
        <taxon>Sterolibacteriaceae</taxon>
        <taxon>Georgfuchsia</taxon>
    </lineage>
</organism>
<evidence type="ECO:0000313" key="1">
    <source>
        <dbReference type="EMBL" id="CAG4883372.1"/>
    </source>
</evidence>
<dbReference type="EMBL" id="CAJQUM010000001">
    <property type="protein sequence ID" value="CAG4883372.1"/>
    <property type="molecule type" value="Genomic_DNA"/>
</dbReference>
<evidence type="ECO:0000313" key="2">
    <source>
        <dbReference type="Proteomes" id="UP000742786"/>
    </source>
</evidence>
<accession>A0A916J2G7</accession>
<comment type="caution">
    <text evidence="1">The sequence shown here is derived from an EMBL/GenBank/DDBJ whole genome shotgun (WGS) entry which is preliminary data.</text>
</comment>
<dbReference type="Proteomes" id="UP000742786">
    <property type="component" value="Unassembled WGS sequence"/>
</dbReference>
<dbReference type="AlphaFoldDB" id="A0A916J2G7"/>
<protein>
    <submittedName>
        <fullName evidence="1">Uncharacterized protein</fullName>
    </submittedName>
</protein>
<reference evidence="1" key="1">
    <citation type="submission" date="2021-04" db="EMBL/GenBank/DDBJ databases">
        <authorList>
            <person name="Hornung B."/>
        </authorList>
    </citation>
    <scope>NUCLEOTIDE SEQUENCE</scope>
    <source>
        <strain evidence="1">G5G6</strain>
    </source>
</reference>
<name>A0A916J2G7_9PROT</name>
<sequence>MLLAIDLLDASFTLTGPIFLSSLYEVRHSRRATKGIYDWTQGKKHDCWAYQRIRH</sequence>
<keyword evidence="2" id="KW-1185">Reference proteome</keyword>
<gene>
    <name evidence="1" type="ORF">GTOL_11254</name>
</gene>
<proteinExistence type="predicted"/>